<proteinExistence type="inferred from homology"/>
<dbReference type="SUPFAM" id="SSF57667">
    <property type="entry name" value="beta-beta-alpha zinc fingers"/>
    <property type="match status" value="1"/>
</dbReference>
<keyword evidence="6" id="KW-0862">Zinc</keyword>
<dbReference type="FunFam" id="3.30.160.60:FF:000060">
    <property type="entry name" value="zinc finger protein 436"/>
    <property type="match status" value="1"/>
</dbReference>
<feature type="domain" description="C2H2-type" evidence="12">
    <location>
        <begin position="5"/>
        <end position="32"/>
    </location>
</feature>
<name>A0A4P9ZUL7_9FUNG</name>
<dbReference type="STRING" id="215637.A0A4P9ZUL7"/>
<evidence type="ECO:0000256" key="11">
    <source>
        <dbReference type="PROSITE-ProRule" id="PRU00042"/>
    </source>
</evidence>
<dbReference type="InterPro" id="IPR013087">
    <property type="entry name" value="Znf_C2H2_type"/>
</dbReference>
<keyword evidence="5 11" id="KW-0863">Zinc-finger</keyword>
<evidence type="ECO:0000313" key="14">
    <source>
        <dbReference type="Proteomes" id="UP000268162"/>
    </source>
</evidence>
<dbReference type="InterPro" id="IPR036236">
    <property type="entry name" value="Znf_C2H2_sf"/>
</dbReference>
<evidence type="ECO:0000256" key="9">
    <source>
        <dbReference type="ARBA" id="ARBA00023163"/>
    </source>
</evidence>
<dbReference type="GO" id="GO:0042802">
    <property type="term" value="F:identical protein binding"/>
    <property type="evidence" value="ECO:0007669"/>
    <property type="project" value="UniProtKB-ARBA"/>
</dbReference>
<dbReference type="FunFam" id="3.30.160.60:FF:000508">
    <property type="entry name" value="Myeloid zinc finger 1"/>
    <property type="match status" value="1"/>
</dbReference>
<evidence type="ECO:0000256" key="8">
    <source>
        <dbReference type="ARBA" id="ARBA00023125"/>
    </source>
</evidence>
<dbReference type="InterPro" id="IPR050331">
    <property type="entry name" value="Zinc_finger"/>
</dbReference>
<dbReference type="PROSITE" id="PS50157">
    <property type="entry name" value="ZINC_FINGER_C2H2_2"/>
    <property type="match status" value="2"/>
</dbReference>
<evidence type="ECO:0000256" key="10">
    <source>
        <dbReference type="ARBA" id="ARBA00023242"/>
    </source>
</evidence>
<organism evidence="13 14">
    <name type="scientific">Dimargaris cristalligena</name>
    <dbReference type="NCBI Taxonomy" id="215637"/>
    <lineage>
        <taxon>Eukaryota</taxon>
        <taxon>Fungi</taxon>
        <taxon>Fungi incertae sedis</taxon>
        <taxon>Zoopagomycota</taxon>
        <taxon>Kickxellomycotina</taxon>
        <taxon>Dimargaritomycetes</taxon>
        <taxon>Dimargaritales</taxon>
        <taxon>Dimargaritaceae</taxon>
        <taxon>Dimargaris</taxon>
    </lineage>
</organism>
<dbReference type="Gene3D" id="3.30.160.60">
    <property type="entry name" value="Classic Zinc Finger"/>
    <property type="match status" value="2"/>
</dbReference>
<evidence type="ECO:0000256" key="6">
    <source>
        <dbReference type="ARBA" id="ARBA00022833"/>
    </source>
</evidence>
<evidence type="ECO:0000256" key="2">
    <source>
        <dbReference type="ARBA" id="ARBA00006991"/>
    </source>
</evidence>
<comment type="similarity">
    <text evidence="2">Belongs to the krueppel C2H2-type zinc-finger protein family.</text>
</comment>
<evidence type="ECO:0000259" key="12">
    <source>
        <dbReference type="PROSITE" id="PS50157"/>
    </source>
</evidence>
<dbReference type="GO" id="GO:0005634">
    <property type="term" value="C:nucleus"/>
    <property type="evidence" value="ECO:0007669"/>
    <property type="project" value="UniProtKB-SubCell"/>
</dbReference>
<evidence type="ECO:0000256" key="1">
    <source>
        <dbReference type="ARBA" id="ARBA00004123"/>
    </source>
</evidence>
<keyword evidence="8" id="KW-0238">DNA-binding</keyword>
<keyword evidence="10" id="KW-0539">Nucleus</keyword>
<sequence>EIKKYHCNVCTKSFLRPSSLVIHLRSHTGERPSACEQCNRSFTTASNLERH</sequence>
<feature type="non-terminal residue" evidence="13">
    <location>
        <position position="51"/>
    </location>
</feature>
<keyword evidence="9" id="KW-0804">Transcription</keyword>
<dbReference type="GO" id="GO:0003677">
    <property type="term" value="F:DNA binding"/>
    <property type="evidence" value="ECO:0007669"/>
    <property type="project" value="UniProtKB-KW"/>
</dbReference>
<reference evidence="14" key="1">
    <citation type="journal article" date="2018" name="Nat. Microbiol.">
        <title>Leveraging single-cell genomics to expand the fungal tree of life.</title>
        <authorList>
            <person name="Ahrendt S.R."/>
            <person name="Quandt C.A."/>
            <person name="Ciobanu D."/>
            <person name="Clum A."/>
            <person name="Salamov A."/>
            <person name="Andreopoulos B."/>
            <person name="Cheng J.F."/>
            <person name="Woyke T."/>
            <person name="Pelin A."/>
            <person name="Henrissat B."/>
            <person name="Reynolds N.K."/>
            <person name="Benny G.L."/>
            <person name="Smith M.E."/>
            <person name="James T.Y."/>
            <person name="Grigoriev I.V."/>
        </authorList>
    </citation>
    <scope>NUCLEOTIDE SEQUENCE [LARGE SCALE GENOMIC DNA]</scope>
    <source>
        <strain evidence="14">RSA 468</strain>
    </source>
</reference>
<dbReference type="PANTHER" id="PTHR16515">
    <property type="entry name" value="PR DOMAIN ZINC FINGER PROTEIN"/>
    <property type="match status" value="1"/>
</dbReference>
<keyword evidence="7" id="KW-0805">Transcription regulation</keyword>
<evidence type="ECO:0000256" key="7">
    <source>
        <dbReference type="ARBA" id="ARBA00023015"/>
    </source>
</evidence>
<dbReference type="EMBL" id="ML002681">
    <property type="protein sequence ID" value="RKP36290.1"/>
    <property type="molecule type" value="Genomic_DNA"/>
</dbReference>
<dbReference type="AlphaFoldDB" id="A0A4P9ZUL7"/>
<accession>A0A4P9ZUL7</accession>
<dbReference type="PROSITE" id="PS00028">
    <property type="entry name" value="ZINC_FINGER_C2H2_1"/>
    <property type="match status" value="1"/>
</dbReference>
<evidence type="ECO:0000313" key="13">
    <source>
        <dbReference type="EMBL" id="RKP36290.1"/>
    </source>
</evidence>
<dbReference type="SMART" id="SM00355">
    <property type="entry name" value="ZnF_C2H2"/>
    <property type="match status" value="1"/>
</dbReference>
<comment type="subcellular location">
    <subcellularLocation>
        <location evidence="1">Nucleus</location>
    </subcellularLocation>
</comment>
<keyword evidence="4" id="KW-0677">Repeat</keyword>
<dbReference type="Pfam" id="PF00096">
    <property type="entry name" value="zf-C2H2"/>
    <property type="match status" value="2"/>
</dbReference>
<keyword evidence="14" id="KW-1185">Reference proteome</keyword>
<evidence type="ECO:0000256" key="4">
    <source>
        <dbReference type="ARBA" id="ARBA00022737"/>
    </source>
</evidence>
<dbReference type="GO" id="GO:0008270">
    <property type="term" value="F:zinc ion binding"/>
    <property type="evidence" value="ECO:0007669"/>
    <property type="project" value="UniProtKB-KW"/>
</dbReference>
<feature type="domain" description="C2H2-type" evidence="12">
    <location>
        <begin position="33"/>
        <end position="51"/>
    </location>
</feature>
<dbReference type="PANTHER" id="PTHR16515:SF49">
    <property type="entry name" value="GASTRULA ZINC FINGER PROTEIN XLCGF49.1-LIKE-RELATED"/>
    <property type="match status" value="1"/>
</dbReference>
<dbReference type="Proteomes" id="UP000268162">
    <property type="component" value="Unassembled WGS sequence"/>
</dbReference>
<gene>
    <name evidence="13" type="ORF">BJ085DRAFT_9253</name>
</gene>
<evidence type="ECO:0000256" key="5">
    <source>
        <dbReference type="ARBA" id="ARBA00022771"/>
    </source>
</evidence>
<dbReference type="GO" id="GO:0010468">
    <property type="term" value="P:regulation of gene expression"/>
    <property type="evidence" value="ECO:0007669"/>
    <property type="project" value="TreeGrafter"/>
</dbReference>
<evidence type="ECO:0000256" key="3">
    <source>
        <dbReference type="ARBA" id="ARBA00022723"/>
    </source>
</evidence>
<protein>
    <submittedName>
        <fullName evidence="13">Mszf20-1</fullName>
    </submittedName>
</protein>
<keyword evidence="3" id="KW-0479">Metal-binding</keyword>
<feature type="non-terminal residue" evidence="13">
    <location>
        <position position="1"/>
    </location>
</feature>